<evidence type="ECO:0000313" key="10">
    <source>
        <dbReference type="Proteomes" id="UP000410492"/>
    </source>
</evidence>
<dbReference type="SUPFAM" id="SSF48371">
    <property type="entry name" value="ARM repeat"/>
    <property type="match status" value="1"/>
</dbReference>
<evidence type="ECO:0000256" key="6">
    <source>
        <dbReference type="ARBA" id="ARBA00022927"/>
    </source>
</evidence>
<feature type="non-terminal residue" evidence="9">
    <location>
        <position position="133"/>
    </location>
</feature>
<feature type="domain" description="IPO4/5-like TPR repeats" evidence="8">
    <location>
        <begin position="100"/>
        <end position="132"/>
    </location>
</feature>
<dbReference type="InterPro" id="IPR016024">
    <property type="entry name" value="ARM-type_fold"/>
</dbReference>
<dbReference type="InterPro" id="IPR040122">
    <property type="entry name" value="Importin_beta"/>
</dbReference>
<evidence type="ECO:0000313" key="9">
    <source>
        <dbReference type="EMBL" id="VEN53702.1"/>
    </source>
</evidence>
<sequence>MAAEQEQFFQILTTLLSTDNNVRTQAEEAYSNLPVETKVTHLLNAIHNAQLGDEARQMSAVLLRRVFANDFMDFYPKLPPEAQAQLKERVLLAVQQLQTTEQLRHKVCEVAAEVARNLIDDDGNNQWPEFLQV</sequence>
<dbReference type="EMBL" id="CAACVG010009615">
    <property type="protein sequence ID" value="VEN53702.1"/>
    <property type="molecule type" value="Genomic_DNA"/>
</dbReference>
<keyword evidence="3" id="KW-0813">Transport</keyword>
<reference evidence="9 10" key="1">
    <citation type="submission" date="2019-01" db="EMBL/GenBank/DDBJ databases">
        <authorList>
            <person name="Sayadi A."/>
        </authorList>
    </citation>
    <scope>NUCLEOTIDE SEQUENCE [LARGE SCALE GENOMIC DNA]</scope>
</reference>
<dbReference type="Gene3D" id="1.25.10.10">
    <property type="entry name" value="Leucine-rich Repeat Variant"/>
    <property type="match status" value="1"/>
</dbReference>
<dbReference type="GO" id="GO:0006606">
    <property type="term" value="P:protein import into nucleus"/>
    <property type="evidence" value="ECO:0007669"/>
    <property type="project" value="InterPro"/>
</dbReference>
<dbReference type="OrthoDB" id="543373at2759"/>
<evidence type="ECO:0000259" key="8">
    <source>
        <dbReference type="Pfam" id="PF25780"/>
    </source>
</evidence>
<evidence type="ECO:0000256" key="2">
    <source>
        <dbReference type="ARBA" id="ARBA00004496"/>
    </source>
</evidence>
<keyword evidence="5" id="KW-0677">Repeat</keyword>
<proteinExistence type="predicted"/>
<dbReference type="PANTHER" id="PTHR10527">
    <property type="entry name" value="IMPORTIN BETA"/>
    <property type="match status" value="1"/>
</dbReference>
<dbReference type="InterPro" id="IPR011989">
    <property type="entry name" value="ARM-like"/>
</dbReference>
<evidence type="ECO:0000256" key="7">
    <source>
        <dbReference type="ARBA" id="ARBA00023242"/>
    </source>
</evidence>
<keyword evidence="10" id="KW-1185">Reference proteome</keyword>
<dbReference type="AlphaFoldDB" id="A0A653D0K6"/>
<name>A0A653D0K6_CALMS</name>
<evidence type="ECO:0000256" key="1">
    <source>
        <dbReference type="ARBA" id="ARBA00004123"/>
    </source>
</evidence>
<keyword evidence="4" id="KW-0963">Cytoplasm</keyword>
<dbReference type="InterPro" id="IPR057672">
    <property type="entry name" value="TPR_IPO4/5"/>
</dbReference>
<gene>
    <name evidence="9" type="ORF">CALMAC_LOCUS13419</name>
</gene>
<dbReference type="Proteomes" id="UP000410492">
    <property type="component" value="Unassembled WGS sequence"/>
</dbReference>
<comment type="subcellular location">
    <subcellularLocation>
        <location evidence="2">Cytoplasm</location>
    </subcellularLocation>
    <subcellularLocation>
        <location evidence="1">Nucleus</location>
    </subcellularLocation>
</comment>
<dbReference type="GO" id="GO:0005737">
    <property type="term" value="C:cytoplasm"/>
    <property type="evidence" value="ECO:0007669"/>
    <property type="project" value="UniProtKB-SubCell"/>
</dbReference>
<evidence type="ECO:0000256" key="3">
    <source>
        <dbReference type="ARBA" id="ARBA00022448"/>
    </source>
</evidence>
<keyword evidence="6" id="KW-0653">Protein transport</keyword>
<organism evidence="9 10">
    <name type="scientific">Callosobruchus maculatus</name>
    <name type="common">Southern cowpea weevil</name>
    <name type="synonym">Pulse bruchid</name>
    <dbReference type="NCBI Taxonomy" id="64391"/>
    <lineage>
        <taxon>Eukaryota</taxon>
        <taxon>Metazoa</taxon>
        <taxon>Ecdysozoa</taxon>
        <taxon>Arthropoda</taxon>
        <taxon>Hexapoda</taxon>
        <taxon>Insecta</taxon>
        <taxon>Pterygota</taxon>
        <taxon>Neoptera</taxon>
        <taxon>Endopterygota</taxon>
        <taxon>Coleoptera</taxon>
        <taxon>Polyphaga</taxon>
        <taxon>Cucujiformia</taxon>
        <taxon>Chrysomeloidea</taxon>
        <taxon>Chrysomelidae</taxon>
        <taxon>Bruchinae</taxon>
        <taxon>Bruchini</taxon>
        <taxon>Callosobruchus</taxon>
    </lineage>
</organism>
<protein>
    <recommendedName>
        <fullName evidence="8">IPO4/5-like TPR repeats domain-containing protein</fullName>
    </recommendedName>
</protein>
<evidence type="ECO:0000256" key="4">
    <source>
        <dbReference type="ARBA" id="ARBA00022490"/>
    </source>
</evidence>
<keyword evidence="7" id="KW-0539">Nucleus</keyword>
<dbReference type="Pfam" id="PF25780">
    <property type="entry name" value="TPR_IPO5"/>
    <property type="match status" value="1"/>
</dbReference>
<accession>A0A653D0K6</accession>
<evidence type="ECO:0000256" key="5">
    <source>
        <dbReference type="ARBA" id="ARBA00022737"/>
    </source>
</evidence>